<name>X1QXB1_9ZZZZ</name>
<gene>
    <name evidence="1" type="ORF">S06H3_63286</name>
</gene>
<accession>X1QXB1</accession>
<dbReference type="AlphaFoldDB" id="X1QXB1"/>
<evidence type="ECO:0000313" key="1">
    <source>
        <dbReference type="EMBL" id="GAI55490.1"/>
    </source>
</evidence>
<reference evidence="1" key="1">
    <citation type="journal article" date="2014" name="Front. Microbiol.">
        <title>High frequency of phylogenetically diverse reductive dehalogenase-homologous genes in deep subseafloor sedimentary metagenomes.</title>
        <authorList>
            <person name="Kawai M."/>
            <person name="Futagami T."/>
            <person name="Toyoda A."/>
            <person name="Takaki Y."/>
            <person name="Nishi S."/>
            <person name="Hori S."/>
            <person name="Arai W."/>
            <person name="Tsubouchi T."/>
            <person name="Morono Y."/>
            <person name="Uchiyama I."/>
            <person name="Ito T."/>
            <person name="Fujiyama A."/>
            <person name="Inagaki F."/>
            <person name="Takami H."/>
        </authorList>
    </citation>
    <scope>NUCLEOTIDE SEQUENCE</scope>
    <source>
        <strain evidence="1">Expedition CK06-06</strain>
    </source>
</reference>
<organism evidence="1">
    <name type="scientific">marine sediment metagenome</name>
    <dbReference type="NCBI Taxonomy" id="412755"/>
    <lineage>
        <taxon>unclassified sequences</taxon>
        <taxon>metagenomes</taxon>
        <taxon>ecological metagenomes</taxon>
    </lineage>
</organism>
<comment type="caution">
    <text evidence="1">The sequence shown here is derived from an EMBL/GenBank/DDBJ whole genome shotgun (WGS) entry which is preliminary data.</text>
</comment>
<feature type="non-terminal residue" evidence="1">
    <location>
        <position position="1"/>
    </location>
</feature>
<dbReference type="EMBL" id="BARV01041940">
    <property type="protein sequence ID" value="GAI55490.1"/>
    <property type="molecule type" value="Genomic_DNA"/>
</dbReference>
<protein>
    <submittedName>
        <fullName evidence="1">Uncharacterized protein</fullName>
    </submittedName>
</protein>
<sequence>YQEVTGISKKAVKANGKVSTGFKVTANGSWLPTVKLDDKDTVKVTVKHAPTNNLFEHTLFANGDSGLISHEHWLELRHAFTKHYQTLYDSLDTGAKANFRAFLYPRLHGLISQVKAIADKSIA</sequence>
<proteinExistence type="predicted"/>